<dbReference type="Gene3D" id="3.30.750.24">
    <property type="entry name" value="STAS domain"/>
    <property type="match status" value="1"/>
</dbReference>
<evidence type="ECO:0000256" key="5">
    <source>
        <dbReference type="SAM" id="Phobius"/>
    </source>
</evidence>
<dbReference type="GO" id="GO:0016020">
    <property type="term" value="C:membrane"/>
    <property type="evidence" value="ECO:0007669"/>
    <property type="project" value="UniProtKB-SubCell"/>
</dbReference>
<dbReference type="GO" id="GO:0055085">
    <property type="term" value="P:transmembrane transport"/>
    <property type="evidence" value="ECO:0007669"/>
    <property type="project" value="InterPro"/>
</dbReference>
<feature type="transmembrane region" description="Helical" evidence="5">
    <location>
        <begin position="383"/>
        <end position="404"/>
    </location>
</feature>
<evidence type="ECO:0000259" key="6">
    <source>
        <dbReference type="PROSITE" id="PS50801"/>
    </source>
</evidence>
<keyword evidence="4 5" id="KW-0472">Membrane</keyword>
<dbReference type="Proteomes" id="UP000008912">
    <property type="component" value="Unassembled WGS sequence"/>
</dbReference>
<evidence type="ECO:0000256" key="1">
    <source>
        <dbReference type="ARBA" id="ARBA00004141"/>
    </source>
</evidence>
<dbReference type="FunFam" id="3.30.750.24:FF:000027">
    <property type="entry name" value="Solute carrier family 26 member 10"/>
    <property type="match status" value="1"/>
</dbReference>
<dbReference type="SUPFAM" id="SSF52091">
    <property type="entry name" value="SpoIIaa-like"/>
    <property type="match status" value="1"/>
</dbReference>
<feature type="transmembrane region" description="Helical" evidence="5">
    <location>
        <begin position="438"/>
        <end position="466"/>
    </location>
</feature>
<feature type="transmembrane region" description="Helical" evidence="5">
    <location>
        <begin position="145"/>
        <end position="169"/>
    </location>
</feature>
<evidence type="ECO:0000256" key="2">
    <source>
        <dbReference type="ARBA" id="ARBA00022692"/>
    </source>
</evidence>
<evidence type="ECO:0000313" key="8">
    <source>
        <dbReference type="Proteomes" id="UP000008912"/>
    </source>
</evidence>
<keyword evidence="2 5" id="KW-0812">Transmembrane</keyword>
<dbReference type="GeneTree" id="ENSGT01150000286960"/>
<dbReference type="PANTHER" id="PTHR11814">
    <property type="entry name" value="SULFATE TRANSPORTER"/>
    <property type="match status" value="1"/>
</dbReference>
<dbReference type="InterPro" id="IPR011547">
    <property type="entry name" value="SLC26A/SulP_dom"/>
</dbReference>
<dbReference type="PROSITE" id="PS50801">
    <property type="entry name" value="STAS"/>
    <property type="match status" value="1"/>
</dbReference>
<organism evidence="7 8">
    <name type="scientific">Ailuropoda melanoleuca</name>
    <name type="common">Giant panda</name>
    <dbReference type="NCBI Taxonomy" id="9646"/>
    <lineage>
        <taxon>Eukaryota</taxon>
        <taxon>Metazoa</taxon>
        <taxon>Chordata</taxon>
        <taxon>Craniata</taxon>
        <taxon>Vertebrata</taxon>
        <taxon>Euteleostomi</taxon>
        <taxon>Mammalia</taxon>
        <taxon>Eutheria</taxon>
        <taxon>Laurasiatheria</taxon>
        <taxon>Carnivora</taxon>
        <taxon>Caniformia</taxon>
        <taxon>Ursidae</taxon>
        <taxon>Ailuropoda</taxon>
    </lineage>
</organism>
<feature type="transmembrane region" description="Helical" evidence="5">
    <location>
        <begin position="312"/>
        <end position="332"/>
    </location>
</feature>
<comment type="subcellular location">
    <subcellularLocation>
        <location evidence="1">Membrane</location>
        <topology evidence="1">Multi-pass membrane protein</topology>
    </subcellularLocation>
</comment>
<keyword evidence="8" id="KW-1185">Reference proteome</keyword>
<reference evidence="7" key="3">
    <citation type="submission" date="2025-09" db="UniProtKB">
        <authorList>
            <consortium name="Ensembl"/>
        </authorList>
    </citation>
    <scope>IDENTIFICATION</scope>
</reference>
<reference evidence="7" key="2">
    <citation type="submission" date="2025-08" db="UniProtKB">
        <authorList>
            <consortium name="Ensembl"/>
        </authorList>
    </citation>
    <scope>IDENTIFICATION</scope>
</reference>
<protein>
    <recommendedName>
        <fullName evidence="6">STAS domain-containing protein</fullName>
    </recommendedName>
</protein>
<accession>A0A7N5KCL3</accession>
<reference evidence="7 8" key="1">
    <citation type="journal article" date="2010" name="Nature">
        <title>The sequence and de novo assembly of the giant panda genome.</title>
        <authorList>
            <person name="Li R."/>
            <person name="Fan W."/>
            <person name="Tian G."/>
            <person name="Zhu H."/>
            <person name="He L."/>
            <person name="Cai J."/>
            <person name="Huang Q."/>
            <person name="Cai Q."/>
            <person name="Li B."/>
            <person name="Bai Y."/>
            <person name="Zhang Z."/>
            <person name="Zhang Y."/>
            <person name="Wang W."/>
            <person name="Li J."/>
            <person name="Wei F."/>
            <person name="Li H."/>
            <person name="Jian M."/>
            <person name="Li J."/>
            <person name="Zhang Z."/>
            <person name="Nielsen R."/>
            <person name="Li D."/>
            <person name="Gu W."/>
            <person name="Yang Z."/>
            <person name="Xuan Z."/>
            <person name="Ryder O.A."/>
            <person name="Leung F.C."/>
            <person name="Zhou Y."/>
            <person name="Cao J."/>
            <person name="Sun X."/>
            <person name="Fu Y."/>
            <person name="Fang X."/>
            <person name="Guo X."/>
            <person name="Wang B."/>
            <person name="Hou R."/>
            <person name="Shen F."/>
            <person name="Mu B."/>
            <person name="Ni P."/>
            <person name="Lin R."/>
            <person name="Qian W."/>
            <person name="Wang G."/>
            <person name="Yu C."/>
            <person name="Nie W."/>
            <person name="Wang J."/>
            <person name="Wu Z."/>
            <person name="Liang H."/>
            <person name="Min J."/>
            <person name="Wu Q."/>
            <person name="Cheng S."/>
            <person name="Ruan J."/>
            <person name="Wang M."/>
            <person name="Shi Z."/>
            <person name="Wen M."/>
            <person name="Liu B."/>
            <person name="Ren X."/>
            <person name="Zheng H."/>
            <person name="Dong D."/>
            <person name="Cook K."/>
            <person name="Shan G."/>
            <person name="Zhang H."/>
            <person name="Kosiol C."/>
            <person name="Xie X."/>
            <person name="Lu Z."/>
            <person name="Zheng H."/>
            <person name="Li Y."/>
            <person name="Steiner C.C."/>
            <person name="Lam T.T."/>
            <person name="Lin S."/>
            <person name="Zhang Q."/>
            <person name="Li G."/>
            <person name="Tian J."/>
            <person name="Gong T."/>
            <person name="Liu H."/>
            <person name="Zhang D."/>
            <person name="Fang L."/>
            <person name="Ye C."/>
            <person name="Zhang J."/>
            <person name="Hu W."/>
            <person name="Xu A."/>
            <person name="Ren Y."/>
            <person name="Zhang G."/>
            <person name="Bruford M.W."/>
            <person name="Li Q."/>
            <person name="Ma L."/>
            <person name="Guo Y."/>
            <person name="An N."/>
            <person name="Hu Y."/>
            <person name="Zheng Y."/>
            <person name="Shi Y."/>
            <person name="Li Z."/>
            <person name="Liu Q."/>
            <person name="Chen Y."/>
            <person name="Zhao J."/>
            <person name="Qu N."/>
            <person name="Zhao S."/>
            <person name="Tian F."/>
            <person name="Wang X."/>
            <person name="Wang H."/>
            <person name="Xu L."/>
            <person name="Liu X."/>
            <person name="Vinar T."/>
            <person name="Wang Y."/>
            <person name="Lam T.W."/>
            <person name="Yiu S.M."/>
            <person name="Liu S."/>
            <person name="Zhang H."/>
            <person name="Li D."/>
            <person name="Huang Y."/>
            <person name="Wang X."/>
            <person name="Yang G."/>
            <person name="Jiang Z."/>
            <person name="Wang J."/>
            <person name="Qin N."/>
            <person name="Li L."/>
            <person name="Li J."/>
            <person name="Bolund L."/>
            <person name="Kristiansen K."/>
            <person name="Wong G.K."/>
            <person name="Olson M."/>
            <person name="Zhang X."/>
            <person name="Li S."/>
            <person name="Yang H."/>
            <person name="Wang J."/>
            <person name="Wang J."/>
        </authorList>
    </citation>
    <scope>NUCLEOTIDE SEQUENCE [LARGE SCALE GENOMIC DNA]</scope>
</reference>
<feature type="domain" description="STAS" evidence="6">
    <location>
        <begin position="494"/>
        <end position="625"/>
    </location>
</feature>
<dbReference type="InterPro" id="IPR036513">
    <property type="entry name" value="STAS_dom_sf"/>
</dbReference>
<dbReference type="AlphaFoldDB" id="A0A7N5KCL3"/>
<dbReference type="Pfam" id="PF00916">
    <property type="entry name" value="Sulfate_transp"/>
    <property type="match status" value="1"/>
</dbReference>
<dbReference type="Pfam" id="PF01740">
    <property type="entry name" value="STAS"/>
    <property type="match status" value="1"/>
</dbReference>
<dbReference type="InterPro" id="IPR002645">
    <property type="entry name" value="STAS_dom"/>
</dbReference>
<dbReference type="Ensembl" id="ENSAMET00000034959.1">
    <property type="protein sequence ID" value="ENSAMEP00000037910.1"/>
    <property type="gene ID" value="ENSAMEG00000005175.2"/>
</dbReference>
<gene>
    <name evidence="7" type="primary">SLC26A10P</name>
</gene>
<sequence length="641" mass="68581">MNVSGTWKKGKELRGHPEERAVRGRLQEEAVMQLGAVFAGWCALLSSLTAGSGLLHQFSSPRPPPEQRLLGELGLTTAARPRARSLGGRRAPGSTAGDVCVCPPVLGTFAVLSLMTGSAVERLVPEPLGGNLSGIEREQLDAQRVGVAAALAFGSGALMLGMFALQLGVLSTFLSEPVVKALTSGAALHVLVSQLPSLLGLPLPRQIGCFALFKTLAAVLTALPRSSPAELTISALSLALLVPVKELNVRFRDKLPTPIPGEIVMVLLASVLCFTSSLDTRYNVQIVGLLPGGFPQPHLPSTAELPRILADLLPIALVTFAVSASLASIYADKYRYSIDSNQELFAHGVSNLISSLFSCFPNSATLATTSLLVDAGGNTQLAGLFSCIVVLSVLLWLGPFFYYLPKAVLACINISSMRQMFFQMQEIPQLWRISRMDFAVWMVTWVAVVILSVDLGLAIGVVFSMMTVVCRTQRVQCLALGLAEGTELYRPLRESLKLLKVPGLCILRYPSPLYFGTRGQFRRTLEWHLGLGEGGEEAPKMDGPPDRVAEPVRVVVLDCSGITFADAAGAREVVQLASRCRDAGIHLLLAQCNASVLGTLTEAGLLDRVTPEQLFVSVQDAAAHALERLEPTGPKTCTVWV</sequence>
<proteinExistence type="predicted"/>
<dbReference type="CDD" id="cd07042">
    <property type="entry name" value="STAS_SulP_like_sulfate_transporter"/>
    <property type="match status" value="1"/>
</dbReference>
<name>A0A7N5KCL3_AILME</name>
<evidence type="ECO:0000313" key="7">
    <source>
        <dbReference type="Ensembl" id="ENSAMEP00000037910.1"/>
    </source>
</evidence>
<dbReference type="InterPro" id="IPR001902">
    <property type="entry name" value="SLC26A/SulP_fam"/>
</dbReference>
<evidence type="ECO:0000256" key="4">
    <source>
        <dbReference type="ARBA" id="ARBA00023136"/>
    </source>
</evidence>
<keyword evidence="3 5" id="KW-1133">Transmembrane helix</keyword>
<evidence type="ECO:0000256" key="3">
    <source>
        <dbReference type="ARBA" id="ARBA00022989"/>
    </source>
</evidence>